<dbReference type="AlphaFoldDB" id="A0A2H3G3U9"/>
<sequence length="306" mass="34806">MEDNTRLSVWDRVAGETGELLSPVSDATSVKARTLCAYSAYNRGPPKDFKEPMLGYDMERHKGIYPSARCILVETLIDDIPTTEYSVYIFNDVDIADKTKLDMSKLPDWTDEDGLQNIFFPHHSTAAQPVNHYHAVVGSGFPYPDFAQNGSTTVNLRIGPGGVEHEWNPDFGIYPKDVFPFQETNRSYLVAYGTATCIKLKFEIWNDKHEPVVFGPEDSVVKGREVNQMYWHDTARVIIGQPNHPFKISLNFRFVKTQHPDPEAPHRTGVQMFSIRRIRAKTEPVTSSVKGRLVNTYTYTITLMNR</sequence>
<dbReference type="Proteomes" id="UP000746612">
    <property type="component" value="Unassembled WGS sequence"/>
</dbReference>
<reference evidence="2" key="1">
    <citation type="submission" date="2019-04" db="EMBL/GenBank/DDBJ databases">
        <authorList>
            <person name="Melise S."/>
            <person name="Noan J."/>
            <person name="Okalmin O."/>
        </authorList>
    </citation>
    <scope>NUCLEOTIDE SEQUENCE</scope>
    <source>
        <strain evidence="2">FN9</strain>
    </source>
</reference>
<accession>A0A2H3G3U9</accession>
<proteinExistence type="predicted"/>
<dbReference type="EMBL" id="CAJPIJ010000019">
    <property type="protein sequence ID" value="CAG1963186.1"/>
    <property type="molecule type" value="Genomic_DNA"/>
</dbReference>
<name>A0A2H3G3U9_GIBZA</name>
<dbReference type="OrthoDB" id="5042995at2759"/>
<gene>
    <name evidence="2" type="ORF">FUG_LOCUS257895</name>
    <name evidence="1" type="ORF">MDCFG202_LOCUS6575</name>
</gene>
<organism evidence="1 3">
    <name type="scientific">Gibberella zeae</name>
    <name type="common">Wheat head blight fungus</name>
    <name type="synonym">Fusarium graminearum</name>
    <dbReference type="NCBI Taxonomy" id="5518"/>
    <lineage>
        <taxon>Eukaryota</taxon>
        <taxon>Fungi</taxon>
        <taxon>Dikarya</taxon>
        <taxon>Ascomycota</taxon>
        <taxon>Pezizomycotina</taxon>
        <taxon>Sordariomycetes</taxon>
        <taxon>Hypocreomycetidae</taxon>
        <taxon>Hypocreales</taxon>
        <taxon>Nectriaceae</taxon>
        <taxon>Fusarium</taxon>
    </lineage>
</organism>
<evidence type="ECO:0000313" key="2">
    <source>
        <dbReference type="EMBL" id="VIO57779.1"/>
    </source>
</evidence>
<protein>
    <submittedName>
        <fullName evidence="1">Uncharacterized protein</fullName>
    </submittedName>
</protein>
<evidence type="ECO:0000313" key="3">
    <source>
        <dbReference type="Proteomes" id="UP000746612"/>
    </source>
</evidence>
<evidence type="ECO:0000313" key="1">
    <source>
        <dbReference type="EMBL" id="CAG1963186.1"/>
    </source>
</evidence>
<reference evidence="1" key="2">
    <citation type="submission" date="2021-03" db="EMBL/GenBank/DDBJ databases">
        <authorList>
            <person name="Alouane T."/>
            <person name="Langin T."/>
            <person name="Bonhomme L."/>
        </authorList>
    </citation>
    <scope>NUCLEOTIDE SEQUENCE</scope>
    <source>
        <strain evidence="1">MDC_Fg202</strain>
    </source>
</reference>
<dbReference type="OMA" id="GSATCIK"/>
<dbReference type="EMBL" id="CAAKMV010000130">
    <property type="protein sequence ID" value="VIO57779.1"/>
    <property type="molecule type" value="Genomic_DNA"/>
</dbReference>